<dbReference type="EC" id="2.7.9.1" evidence="3 11"/>
<dbReference type="GO" id="GO:0016301">
    <property type="term" value="F:kinase activity"/>
    <property type="evidence" value="ECO:0007669"/>
    <property type="project" value="UniProtKB-UniRule"/>
</dbReference>
<feature type="domain" description="Pyruvate phosphate dikinase AMP/ATP-binding" evidence="16">
    <location>
        <begin position="58"/>
        <end position="292"/>
    </location>
</feature>
<dbReference type="InterPro" id="IPR015813">
    <property type="entry name" value="Pyrv/PenolPyrv_kinase-like_dom"/>
</dbReference>
<dbReference type="PIRSF" id="PIRSF000853">
    <property type="entry name" value="PPDK"/>
    <property type="match status" value="1"/>
</dbReference>
<accession>A0A5N1GMY1</accession>
<dbReference type="PANTHER" id="PTHR22931:SF9">
    <property type="entry name" value="PYRUVATE, PHOSPHATE DIKINASE 1, CHLOROPLASTIC"/>
    <property type="match status" value="1"/>
</dbReference>
<dbReference type="InterPro" id="IPR002192">
    <property type="entry name" value="PPDK_AMP/ATP-bd"/>
</dbReference>
<protein>
    <recommendedName>
        <fullName evidence="4 11">Pyruvate, phosphate dikinase</fullName>
        <ecNumber evidence="3 11">2.7.9.1</ecNumber>
    </recommendedName>
</protein>
<dbReference type="NCBIfam" id="NF004531">
    <property type="entry name" value="PRK05878.1"/>
    <property type="match status" value="1"/>
</dbReference>
<feature type="active site" description="Tele-phosphohistidine intermediate" evidence="12">
    <location>
        <position position="456"/>
    </location>
</feature>
<dbReference type="SUPFAM" id="SSF52009">
    <property type="entry name" value="Phosphohistidine domain"/>
    <property type="match status" value="1"/>
</dbReference>
<organism evidence="18 19">
    <name type="scientific">Aerococcus sanguinicola</name>
    <dbReference type="NCBI Taxonomy" id="119206"/>
    <lineage>
        <taxon>Bacteria</taxon>
        <taxon>Bacillati</taxon>
        <taxon>Bacillota</taxon>
        <taxon>Bacilli</taxon>
        <taxon>Lactobacillales</taxon>
        <taxon>Aerococcaceae</taxon>
        <taxon>Aerococcus</taxon>
    </lineage>
</organism>
<dbReference type="PROSITE" id="PS00742">
    <property type="entry name" value="PEP_ENZYMES_2"/>
    <property type="match status" value="1"/>
</dbReference>
<feature type="binding site" evidence="14">
    <location>
        <position position="770"/>
    </location>
    <ligand>
        <name>Mg(2+)</name>
        <dbReference type="ChEBI" id="CHEBI:18420"/>
    </ligand>
</feature>
<proteinExistence type="inferred from homology"/>
<comment type="catalytic activity">
    <reaction evidence="11">
        <text>pyruvate + phosphate + ATP = phosphoenolpyruvate + AMP + diphosphate + H(+)</text>
        <dbReference type="Rhea" id="RHEA:10756"/>
        <dbReference type="ChEBI" id="CHEBI:15361"/>
        <dbReference type="ChEBI" id="CHEBI:15378"/>
        <dbReference type="ChEBI" id="CHEBI:30616"/>
        <dbReference type="ChEBI" id="CHEBI:33019"/>
        <dbReference type="ChEBI" id="CHEBI:43474"/>
        <dbReference type="ChEBI" id="CHEBI:58702"/>
        <dbReference type="ChEBI" id="CHEBI:456215"/>
        <dbReference type="EC" id="2.7.9.1"/>
    </reaction>
</comment>
<feature type="binding site" evidence="13">
    <location>
        <position position="562"/>
    </location>
    <ligand>
        <name>substrate</name>
    </ligand>
</feature>
<keyword evidence="5 18" id="KW-0808">Transferase</keyword>
<feature type="domain" description="PEP-utilising enzyme mobile" evidence="15">
    <location>
        <begin position="423"/>
        <end position="504"/>
    </location>
</feature>
<dbReference type="Gene3D" id="3.30.470.20">
    <property type="entry name" value="ATP-grasp fold, B domain"/>
    <property type="match status" value="1"/>
</dbReference>
<dbReference type="InterPro" id="IPR013815">
    <property type="entry name" value="ATP_grasp_subdomain_1"/>
</dbReference>
<evidence type="ECO:0000259" key="17">
    <source>
        <dbReference type="Pfam" id="PF02896"/>
    </source>
</evidence>
<evidence type="ECO:0000259" key="16">
    <source>
        <dbReference type="Pfam" id="PF01326"/>
    </source>
</evidence>
<dbReference type="Pfam" id="PF01326">
    <property type="entry name" value="PPDK_N"/>
    <property type="match status" value="3"/>
</dbReference>
<dbReference type="SUPFAM" id="SSF51621">
    <property type="entry name" value="Phosphoenolpyruvate/pyruvate domain"/>
    <property type="match status" value="1"/>
</dbReference>
<feature type="domain" description="Pyruvate phosphate dikinase AMP/ATP-binding" evidence="16">
    <location>
        <begin position="18"/>
        <end position="54"/>
    </location>
</feature>
<evidence type="ECO:0000256" key="13">
    <source>
        <dbReference type="PIRSR" id="PIRSR000853-2"/>
    </source>
</evidence>
<evidence type="ECO:0000313" key="19">
    <source>
        <dbReference type="Proteomes" id="UP000327148"/>
    </source>
</evidence>
<evidence type="ECO:0000313" key="18">
    <source>
        <dbReference type="EMBL" id="KAA9302152.1"/>
    </source>
</evidence>
<feature type="binding site" evidence="13">
    <location>
        <position position="618"/>
    </location>
    <ligand>
        <name>substrate</name>
    </ligand>
</feature>
<evidence type="ECO:0000256" key="6">
    <source>
        <dbReference type="ARBA" id="ARBA00022723"/>
    </source>
</evidence>
<dbReference type="GO" id="GO:0005524">
    <property type="term" value="F:ATP binding"/>
    <property type="evidence" value="ECO:0007669"/>
    <property type="project" value="UniProtKB-UniRule"/>
</dbReference>
<dbReference type="AlphaFoldDB" id="A0A5N1GMY1"/>
<evidence type="ECO:0000256" key="11">
    <source>
        <dbReference type="PIRNR" id="PIRNR000853"/>
    </source>
</evidence>
<dbReference type="InterPro" id="IPR008279">
    <property type="entry name" value="PEP-util_enz_mobile_dom"/>
</dbReference>
<evidence type="ECO:0000256" key="12">
    <source>
        <dbReference type="PIRSR" id="PIRSR000853-1"/>
    </source>
</evidence>
<keyword evidence="18" id="KW-0670">Pyruvate</keyword>
<dbReference type="Gene3D" id="3.20.20.60">
    <property type="entry name" value="Phosphoenolpyruvate-binding domains"/>
    <property type="match status" value="1"/>
</dbReference>
<evidence type="ECO:0000256" key="10">
    <source>
        <dbReference type="ARBA" id="ARBA00022842"/>
    </source>
</evidence>
<dbReference type="GO" id="GO:0050242">
    <property type="term" value="F:pyruvate, phosphate dikinase activity"/>
    <property type="evidence" value="ECO:0007669"/>
    <property type="project" value="UniProtKB-UniRule"/>
</dbReference>
<feature type="binding site" evidence="13">
    <location>
        <position position="769"/>
    </location>
    <ligand>
        <name>substrate</name>
    </ligand>
</feature>
<dbReference type="InterPro" id="IPR000121">
    <property type="entry name" value="PEP_util_C"/>
</dbReference>
<dbReference type="NCBIfam" id="TIGR01828">
    <property type="entry name" value="pyru_phos_dikin"/>
    <property type="match status" value="1"/>
</dbReference>
<dbReference type="PROSITE" id="PS00370">
    <property type="entry name" value="PEP_ENZYMES_PHOS_SITE"/>
    <property type="match status" value="1"/>
</dbReference>
<dbReference type="InterPro" id="IPR023151">
    <property type="entry name" value="PEP_util_CS"/>
</dbReference>
<dbReference type="InterPro" id="IPR010121">
    <property type="entry name" value="Pyruvate_phosphate_dikinase"/>
</dbReference>
<keyword evidence="9" id="KW-0067">ATP-binding</keyword>
<feature type="binding site" evidence="13">
    <location>
        <position position="768"/>
    </location>
    <ligand>
        <name>substrate</name>
    </ligand>
</feature>
<feature type="domain" description="Pyruvate phosphate dikinase AMP/ATP-binding" evidence="16">
    <location>
        <begin position="303"/>
        <end position="352"/>
    </location>
</feature>
<keyword evidence="6 14" id="KW-0479">Metal-binding</keyword>
<evidence type="ECO:0000256" key="14">
    <source>
        <dbReference type="PIRSR" id="PIRSR000853-3"/>
    </source>
</evidence>
<name>A0A5N1GMY1_9LACT</name>
<comment type="similarity">
    <text evidence="2 11">Belongs to the PEP-utilizing enzyme family.</text>
</comment>
<dbReference type="InterPro" id="IPR040442">
    <property type="entry name" value="Pyrv_kinase-like_dom_sf"/>
</dbReference>
<dbReference type="OrthoDB" id="9765468at2"/>
<feature type="domain" description="PEP-utilising enzyme C-terminal" evidence="17">
    <location>
        <begin position="520"/>
        <end position="871"/>
    </location>
</feature>
<dbReference type="Gene3D" id="3.50.30.10">
    <property type="entry name" value="Phosphohistidine domain"/>
    <property type="match status" value="1"/>
</dbReference>
<reference evidence="18 19" key="1">
    <citation type="submission" date="2019-09" db="EMBL/GenBank/DDBJ databases">
        <title>Draft genome sequence assemblies of isolates from the urinary tract.</title>
        <authorList>
            <person name="Mores C.R."/>
            <person name="Putonti C."/>
            <person name="Wolfe A.J."/>
        </authorList>
    </citation>
    <scope>NUCLEOTIDE SEQUENCE [LARGE SCALE GENOMIC DNA]</scope>
    <source>
        <strain evidence="18 19">UMB623</strain>
    </source>
</reference>
<keyword evidence="10 14" id="KW-0460">Magnesium</keyword>
<keyword evidence="7" id="KW-0547">Nucleotide-binding</keyword>
<sequence>MSQNVYAFAQGHAGMRTLLGGKGANLAELCRLGLPVPQGFTITTQACLDYLKHSESGLSPELKADIQAAIQNLEAQSQKEFNGQDRLLLVSVRSGAKISMPGMMDTILNVGLNDVNVEVLGQISDNPHFAYDCYRRLLQMYADVVYGLDSQIFEERLRQARRQEGVSADYELSVQALKSLVEDFKAIYLKELGFDFPQDVHQQIYDAVEAVFKSWNNKRAQVYRQLHDIPDDLGTAVNIQEMVFGNLGPNSGTGVLFTRHPATGDKALFGEFLVNAQGEDVVAGIRTPQSLSEIAQKSPNLYQEIEELAQELEAHYRDMQDIEFTIEEGKLYFLQTRNGKRTAKAAVKIAVDLVREGVISKAEALQQVDAKSLDQILHPSFSAENLNQAELLSEAGLAASPGAASGAIVFTADQATAWAQAGKPCILVRQETSPEDIEGMTAAQAILTCHGGMTSHAAVVARGMGKCCVTGCHDLTVDEAQGRLHCGALTLEEGDQISVDGNTGRVYLGQVPTSPSKTGADFDCLMAWAREESRLVVRMNAETPQDIQTGFDFKAQGIGLVRTEHMFFQAERLREIRRFILSSKANDRQAALDQIAGYQEADFKAIFDLSQGQKTVIRLLDPPLHEFLPQAGHEIQSVAQSLGLSEDKLQARIQQLKEVNPMLGHRGCRLAMTYPELYDMQVHAILAGALASQKASGHDLQVEIMIPLVSLEKELKTLKDRLEKTAAAYLAEEQMTLSYKIGTMIEIPRACLTADQIAQEADFISFGTNDLTQMTFGYSRDDAGKFIHQYLADGTLSKDPFQSLDQDGVGALMELACQKARSSKADIPIGVCGEVAGDPASIAFFDAIGLDYISCSPFRLPIAQLAAAQAHLTNRPKPA</sequence>
<evidence type="ECO:0000256" key="3">
    <source>
        <dbReference type="ARBA" id="ARBA00011994"/>
    </source>
</evidence>
<evidence type="ECO:0000256" key="4">
    <source>
        <dbReference type="ARBA" id="ARBA00020138"/>
    </source>
</evidence>
<comment type="cofactor">
    <cofactor evidence="1 11 14">
        <name>Mg(2+)</name>
        <dbReference type="ChEBI" id="CHEBI:18420"/>
    </cofactor>
</comment>
<feature type="active site" description="Proton donor" evidence="12">
    <location>
        <position position="832"/>
    </location>
</feature>
<comment type="caution">
    <text evidence="18">The sequence shown here is derived from an EMBL/GenBank/DDBJ whole genome shotgun (WGS) entry which is preliminary data.</text>
</comment>
<feature type="binding site" evidence="13">
    <location>
        <position position="767"/>
    </location>
    <ligand>
        <name>substrate</name>
    </ligand>
</feature>
<evidence type="ECO:0000256" key="2">
    <source>
        <dbReference type="ARBA" id="ARBA00007837"/>
    </source>
</evidence>
<gene>
    <name evidence="18" type="ORF">F6I03_02775</name>
</gene>
<dbReference type="Proteomes" id="UP000327148">
    <property type="component" value="Unassembled WGS sequence"/>
</dbReference>
<feature type="binding site" evidence="13">
    <location>
        <position position="746"/>
    </location>
    <ligand>
        <name>substrate</name>
    </ligand>
</feature>
<evidence type="ECO:0000256" key="5">
    <source>
        <dbReference type="ARBA" id="ARBA00022679"/>
    </source>
</evidence>
<dbReference type="InterPro" id="IPR036637">
    <property type="entry name" value="Phosphohistidine_dom_sf"/>
</dbReference>
<dbReference type="PANTHER" id="PTHR22931">
    <property type="entry name" value="PHOSPHOENOLPYRUVATE DIKINASE-RELATED"/>
    <property type="match status" value="1"/>
</dbReference>
<dbReference type="Pfam" id="PF00391">
    <property type="entry name" value="PEP-utilizers"/>
    <property type="match status" value="1"/>
</dbReference>
<dbReference type="Gene3D" id="3.30.1490.20">
    <property type="entry name" value="ATP-grasp fold, A domain"/>
    <property type="match status" value="1"/>
</dbReference>
<dbReference type="GO" id="GO:0046872">
    <property type="term" value="F:metal ion binding"/>
    <property type="evidence" value="ECO:0007669"/>
    <property type="project" value="UniProtKB-UniRule"/>
</dbReference>
<keyword evidence="8 18" id="KW-0418">Kinase</keyword>
<feature type="binding site" evidence="13">
    <location>
        <position position="770"/>
    </location>
    <ligand>
        <name>substrate</name>
    </ligand>
</feature>
<evidence type="ECO:0000259" key="15">
    <source>
        <dbReference type="Pfam" id="PF00391"/>
    </source>
</evidence>
<dbReference type="RefSeq" id="WP_070430283.1">
    <property type="nucleotide sequence ID" value="NZ_VYWO01000001.1"/>
</dbReference>
<dbReference type="Pfam" id="PF02896">
    <property type="entry name" value="PEP-utilizers_C"/>
    <property type="match status" value="1"/>
</dbReference>
<dbReference type="InterPro" id="IPR018274">
    <property type="entry name" value="PEP_util_AS"/>
</dbReference>
<dbReference type="Gene3D" id="1.10.189.10">
    <property type="entry name" value="Pyruvate Phosphate Dikinase, domain 2"/>
    <property type="match status" value="1"/>
</dbReference>
<evidence type="ECO:0000256" key="9">
    <source>
        <dbReference type="ARBA" id="ARBA00022840"/>
    </source>
</evidence>
<evidence type="ECO:0000256" key="1">
    <source>
        <dbReference type="ARBA" id="ARBA00001946"/>
    </source>
</evidence>
<evidence type="ECO:0000256" key="8">
    <source>
        <dbReference type="ARBA" id="ARBA00022777"/>
    </source>
</evidence>
<dbReference type="EMBL" id="VYWO01000001">
    <property type="protein sequence ID" value="KAA9302152.1"/>
    <property type="molecule type" value="Genomic_DNA"/>
</dbReference>
<dbReference type="SUPFAM" id="SSF56059">
    <property type="entry name" value="Glutathione synthetase ATP-binding domain-like"/>
    <property type="match status" value="1"/>
</dbReference>
<dbReference type="Gene3D" id="1.20.80.30">
    <property type="match status" value="1"/>
</dbReference>
<feature type="binding site" evidence="14">
    <location>
        <position position="746"/>
    </location>
    <ligand>
        <name>Mg(2+)</name>
        <dbReference type="ChEBI" id="CHEBI:18420"/>
    </ligand>
</feature>
<dbReference type="STRING" id="119206.AWM72_07350"/>
<evidence type="ECO:0000256" key="7">
    <source>
        <dbReference type="ARBA" id="ARBA00022741"/>
    </source>
</evidence>